<dbReference type="Pfam" id="PF02017">
    <property type="entry name" value="CIDE-N"/>
    <property type="match status" value="1"/>
</dbReference>
<dbReference type="SMART" id="SM00266">
    <property type="entry name" value="CAD"/>
    <property type="match status" value="1"/>
</dbReference>
<evidence type="ECO:0000256" key="2">
    <source>
        <dbReference type="ARBA" id="ARBA00023157"/>
    </source>
</evidence>
<keyword evidence="2" id="KW-1015">Disulfide bond</keyword>
<dbReference type="PROSITE" id="PS51135">
    <property type="entry name" value="CIDE_N"/>
    <property type="match status" value="1"/>
</dbReference>
<evidence type="ECO:0000259" key="6">
    <source>
        <dbReference type="PROSITE" id="PS50923"/>
    </source>
</evidence>
<feature type="domain" description="Sushi" evidence="6">
    <location>
        <begin position="5"/>
        <end position="71"/>
    </location>
</feature>
<dbReference type="CDD" id="cd00033">
    <property type="entry name" value="CCP"/>
    <property type="match status" value="1"/>
</dbReference>
<keyword evidence="1 4" id="KW-0053">Apoptosis</keyword>
<proteinExistence type="predicted"/>
<keyword evidence="5" id="KW-0472">Membrane</keyword>
<gene>
    <name evidence="8" type="ORF">V1264_005492</name>
</gene>
<dbReference type="SUPFAM" id="SSF57535">
    <property type="entry name" value="Complement control module/SCR domain"/>
    <property type="match status" value="1"/>
</dbReference>
<dbReference type="AlphaFoldDB" id="A0AAN9B258"/>
<keyword evidence="5" id="KW-0812">Transmembrane</keyword>
<evidence type="ECO:0000256" key="5">
    <source>
        <dbReference type="SAM" id="Phobius"/>
    </source>
</evidence>
<organism evidence="8 9">
    <name type="scientific">Littorina saxatilis</name>
    <dbReference type="NCBI Taxonomy" id="31220"/>
    <lineage>
        <taxon>Eukaryota</taxon>
        <taxon>Metazoa</taxon>
        <taxon>Spiralia</taxon>
        <taxon>Lophotrochozoa</taxon>
        <taxon>Mollusca</taxon>
        <taxon>Gastropoda</taxon>
        <taxon>Caenogastropoda</taxon>
        <taxon>Littorinimorpha</taxon>
        <taxon>Littorinoidea</taxon>
        <taxon>Littorinidae</taxon>
        <taxon>Littorina</taxon>
    </lineage>
</organism>
<keyword evidence="3" id="KW-0768">Sushi</keyword>
<dbReference type="InterPro" id="IPR003508">
    <property type="entry name" value="CIDE-N_dom"/>
</dbReference>
<dbReference type="GO" id="GO:0042981">
    <property type="term" value="P:regulation of apoptotic process"/>
    <property type="evidence" value="ECO:0007669"/>
    <property type="project" value="TreeGrafter"/>
</dbReference>
<sequence length="265" mass="29567">MTDAIQCPDLSEEAARRSVVLSTLNTTITAVVNVTCSFPDHSLVGTNQLTCNASGDQASALWSHPLPECSGNDTGLSDREAIIIGVSCGVVFIILVILIIVALCYHRTKAYTRKKRNERLAATLERLSIRDPLDELVRRESRRSSFGNPVYTVTSADESDTDKRVGKLYKIWDYTRTRKQFVFADGLEELVQKGAEKLKLSGPITVVLEEDGTEIDNDAVLRACAGMVFLLLEQNQVWSKPELVLSVHEYSNNVNHYRYDVDEKL</sequence>
<name>A0AAN9B258_9CAEN</name>
<evidence type="ECO:0000259" key="7">
    <source>
        <dbReference type="PROSITE" id="PS51135"/>
    </source>
</evidence>
<evidence type="ECO:0000313" key="9">
    <source>
        <dbReference type="Proteomes" id="UP001374579"/>
    </source>
</evidence>
<accession>A0AAN9B258</accession>
<dbReference type="PROSITE" id="PS50923">
    <property type="entry name" value="SUSHI"/>
    <property type="match status" value="1"/>
</dbReference>
<feature type="transmembrane region" description="Helical" evidence="5">
    <location>
        <begin position="81"/>
        <end position="105"/>
    </location>
</feature>
<reference evidence="8 9" key="1">
    <citation type="submission" date="2024-02" db="EMBL/GenBank/DDBJ databases">
        <title>Chromosome-scale genome assembly of the rough periwinkle Littorina saxatilis.</title>
        <authorList>
            <person name="De Jode A."/>
            <person name="Faria R."/>
            <person name="Formenti G."/>
            <person name="Sims Y."/>
            <person name="Smith T.P."/>
            <person name="Tracey A."/>
            <person name="Wood J.M.D."/>
            <person name="Zagrodzka Z.B."/>
            <person name="Johannesson K."/>
            <person name="Butlin R.K."/>
            <person name="Leder E.H."/>
        </authorList>
    </citation>
    <scope>NUCLEOTIDE SEQUENCE [LARGE SCALE GENOMIC DNA]</scope>
    <source>
        <strain evidence="8">Snail1</strain>
        <tissue evidence="8">Muscle</tissue>
    </source>
</reference>
<dbReference type="SUPFAM" id="SSF54277">
    <property type="entry name" value="CAD &amp; PB1 domains"/>
    <property type="match status" value="1"/>
</dbReference>
<dbReference type="Gene3D" id="3.10.20.10">
    <property type="match status" value="1"/>
</dbReference>
<dbReference type="PANTHER" id="PTHR12306:SF15">
    <property type="entry name" value="DNAATION FACTOR-RELATED PROTEIN 1, ISOFORM B-RELATED"/>
    <property type="match status" value="1"/>
</dbReference>
<evidence type="ECO:0000313" key="8">
    <source>
        <dbReference type="EMBL" id="KAK7096160.1"/>
    </source>
</evidence>
<evidence type="ECO:0000256" key="3">
    <source>
        <dbReference type="PROSITE-ProRule" id="PRU00302"/>
    </source>
</evidence>
<evidence type="ECO:0000256" key="4">
    <source>
        <dbReference type="PROSITE-ProRule" id="PRU00447"/>
    </source>
</evidence>
<dbReference type="EMBL" id="JBAMIC010000014">
    <property type="protein sequence ID" value="KAK7096160.1"/>
    <property type="molecule type" value="Genomic_DNA"/>
</dbReference>
<evidence type="ECO:0000256" key="1">
    <source>
        <dbReference type="ARBA" id="ARBA00022703"/>
    </source>
</evidence>
<dbReference type="Proteomes" id="UP001374579">
    <property type="component" value="Unassembled WGS sequence"/>
</dbReference>
<comment type="caution">
    <text evidence="3">Lacks conserved residue(s) required for the propagation of feature annotation.</text>
</comment>
<comment type="caution">
    <text evidence="8">The sequence shown here is derived from an EMBL/GenBank/DDBJ whole genome shotgun (WGS) entry which is preliminary data.</text>
</comment>
<dbReference type="InterPro" id="IPR035976">
    <property type="entry name" value="Sushi/SCR/CCP_sf"/>
</dbReference>
<protein>
    <submittedName>
        <fullName evidence="8">Uncharacterized protein</fullName>
    </submittedName>
</protein>
<dbReference type="PANTHER" id="PTHR12306">
    <property type="entry name" value="CELL DEATH ACTIVATOR CIDE"/>
    <property type="match status" value="1"/>
</dbReference>
<dbReference type="GO" id="GO:0006915">
    <property type="term" value="P:apoptotic process"/>
    <property type="evidence" value="ECO:0007669"/>
    <property type="project" value="UniProtKB-UniRule"/>
</dbReference>
<keyword evidence="9" id="KW-1185">Reference proteome</keyword>
<dbReference type="InterPro" id="IPR000436">
    <property type="entry name" value="Sushi_SCR_CCP_dom"/>
</dbReference>
<keyword evidence="5" id="KW-1133">Transmembrane helix</keyword>
<dbReference type="Gene3D" id="2.10.70.10">
    <property type="entry name" value="Complement Module, domain 1"/>
    <property type="match status" value="1"/>
</dbReference>
<feature type="domain" description="CIDE-N" evidence="7">
    <location>
        <begin position="165"/>
        <end position="240"/>
    </location>
</feature>